<evidence type="ECO:0000256" key="2">
    <source>
        <dbReference type="ARBA" id="ARBA00023274"/>
    </source>
</evidence>
<reference evidence="3 4" key="1">
    <citation type="submission" date="2020-10" db="EMBL/GenBank/DDBJ databases">
        <title>The Coptis chinensis genome and diversification of protoberbering-type alkaloids.</title>
        <authorList>
            <person name="Wang B."/>
            <person name="Shu S."/>
            <person name="Song C."/>
            <person name="Liu Y."/>
        </authorList>
    </citation>
    <scope>NUCLEOTIDE SEQUENCE [LARGE SCALE GENOMIC DNA]</scope>
    <source>
        <strain evidence="3">HL-2020</strain>
        <tissue evidence="3">Leaf</tissue>
    </source>
</reference>
<dbReference type="Proteomes" id="UP000631114">
    <property type="component" value="Unassembled WGS sequence"/>
</dbReference>
<dbReference type="InterPro" id="IPR037147">
    <property type="entry name" value="Ribosomal_bL28_sf"/>
</dbReference>
<gene>
    <name evidence="3" type="ORF">IFM89_028217</name>
</gene>
<evidence type="ECO:0000256" key="1">
    <source>
        <dbReference type="ARBA" id="ARBA00022980"/>
    </source>
</evidence>
<dbReference type="AlphaFoldDB" id="A0A835IQY9"/>
<sequence>MLALLSSYPSNVVYFVPPLDIETHRIVKEEASGKRYVKLRLSTKALKTIEKNGLDAVAKKAGMDLRKE</sequence>
<comment type="caution">
    <text evidence="3">The sequence shown here is derived from an EMBL/GenBank/DDBJ whole genome shotgun (WGS) entry which is preliminary data.</text>
</comment>
<dbReference type="SUPFAM" id="SSF143800">
    <property type="entry name" value="L28p-like"/>
    <property type="match status" value="1"/>
</dbReference>
<dbReference type="EMBL" id="JADFTS010000002">
    <property type="protein sequence ID" value="KAF9621779.1"/>
    <property type="molecule type" value="Genomic_DNA"/>
</dbReference>
<evidence type="ECO:0000313" key="4">
    <source>
        <dbReference type="Proteomes" id="UP000631114"/>
    </source>
</evidence>
<proteinExistence type="predicted"/>
<dbReference type="GO" id="GO:1990904">
    <property type="term" value="C:ribonucleoprotein complex"/>
    <property type="evidence" value="ECO:0007669"/>
    <property type="project" value="UniProtKB-KW"/>
</dbReference>
<evidence type="ECO:0000313" key="3">
    <source>
        <dbReference type="EMBL" id="KAF9621779.1"/>
    </source>
</evidence>
<dbReference type="Gene3D" id="2.30.170.40">
    <property type="entry name" value="Ribosomal protein L28/L24"/>
    <property type="match status" value="1"/>
</dbReference>
<organism evidence="3 4">
    <name type="scientific">Coptis chinensis</name>
    <dbReference type="NCBI Taxonomy" id="261450"/>
    <lineage>
        <taxon>Eukaryota</taxon>
        <taxon>Viridiplantae</taxon>
        <taxon>Streptophyta</taxon>
        <taxon>Embryophyta</taxon>
        <taxon>Tracheophyta</taxon>
        <taxon>Spermatophyta</taxon>
        <taxon>Magnoliopsida</taxon>
        <taxon>Ranunculales</taxon>
        <taxon>Ranunculaceae</taxon>
        <taxon>Coptidoideae</taxon>
        <taxon>Coptis</taxon>
    </lineage>
</organism>
<keyword evidence="1" id="KW-0689">Ribosomal protein</keyword>
<accession>A0A835IQY9</accession>
<keyword evidence="2" id="KW-0687">Ribonucleoprotein</keyword>
<keyword evidence="4" id="KW-1185">Reference proteome</keyword>
<dbReference type="InterPro" id="IPR034704">
    <property type="entry name" value="Ribosomal_bL28/bL31-like_sf"/>
</dbReference>
<protein>
    <submittedName>
        <fullName evidence="3">Uncharacterized protein</fullName>
    </submittedName>
</protein>
<dbReference type="GO" id="GO:0005840">
    <property type="term" value="C:ribosome"/>
    <property type="evidence" value="ECO:0007669"/>
    <property type="project" value="UniProtKB-KW"/>
</dbReference>
<name>A0A835IQY9_9MAGN</name>
<dbReference type="GO" id="GO:0003735">
    <property type="term" value="F:structural constituent of ribosome"/>
    <property type="evidence" value="ECO:0007669"/>
    <property type="project" value="InterPro"/>
</dbReference>
<dbReference type="OrthoDB" id="361870at2759"/>